<feature type="transmembrane region" description="Helical" evidence="1">
    <location>
        <begin position="105"/>
        <end position="128"/>
    </location>
</feature>
<feature type="transmembrane region" description="Helical" evidence="1">
    <location>
        <begin position="248"/>
        <end position="269"/>
    </location>
</feature>
<sequence>MNKLLKYEALAVGRVLVPVWLGAFALCLLAAGINALQSALPATTHLTVVMILQVVVELLAALSFLAVMAAAVIVNVQRFYAMLGTRGYLYFSLPVKPWQQIAAKLLCACGSTVLSVLALFLCGFVLGLGTADSTGVSSDFAPVRVDPDFSILRIDGQPIQLPISAIRLYLAALMLLMLAAGYLFFYLCIAIGAQWAQHRLAASVIAYFVLTFVLQFVGVVALLALALFYVSDIGIMVRDYQPSDAVLLFPFLSGILLLFVAANAILWIVTQHLISKKLNLG</sequence>
<dbReference type="Proteomes" id="UP000886803">
    <property type="component" value="Unassembled WGS sequence"/>
</dbReference>
<keyword evidence="1" id="KW-1133">Transmembrane helix</keyword>
<accession>A0A9D2M625</accession>
<evidence type="ECO:0000256" key="1">
    <source>
        <dbReference type="SAM" id="Phobius"/>
    </source>
</evidence>
<organism evidence="2 3">
    <name type="scientific">Candidatus Gemmiger avicola</name>
    <dbReference type="NCBI Taxonomy" id="2838605"/>
    <lineage>
        <taxon>Bacteria</taxon>
        <taxon>Bacillati</taxon>
        <taxon>Bacillota</taxon>
        <taxon>Clostridia</taxon>
        <taxon>Eubacteriales</taxon>
        <taxon>Gemmiger</taxon>
    </lineage>
</organism>
<reference evidence="2" key="2">
    <citation type="submission" date="2021-04" db="EMBL/GenBank/DDBJ databases">
        <authorList>
            <person name="Gilroy R."/>
        </authorList>
    </citation>
    <scope>NUCLEOTIDE SEQUENCE</scope>
    <source>
        <strain evidence="2">ChiBcec8-13705</strain>
    </source>
</reference>
<name>A0A9D2M625_9FIRM</name>
<feature type="transmembrane region" description="Helical" evidence="1">
    <location>
        <begin position="48"/>
        <end position="76"/>
    </location>
</feature>
<dbReference type="AlphaFoldDB" id="A0A9D2M625"/>
<keyword evidence="1" id="KW-0812">Transmembrane</keyword>
<proteinExistence type="predicted"/>
<gene>
    <name evidence="2" type="ORF">H9945_03210</name>
</gene>
<comment type="caution">
    <text evidence="2">The sequence shown here is derived from an EMBL/GenBank/DDBJ whole genome shotgun (WGS) entry which is preliminary data.</text>
</comment>
<evidence type="ECO:0000313" key="2">
    <source>
        <dbReference type="EMBL" id="HJB41484.1"/>
    </source>
</evidence>
<feature type="transmembrane region" description="Helical" evidence="1">
    <location>
        <begin position="12"/>
        <end position="36"/>
    </location>
</feature>
<evidence type="ECO:0000313" key="3">
    <source>
        <dbReference type="Proteomes" id="UP000886803"/>
    </source>
</evidence>
<dbReference type="EMBL" id="DWYG01000039">
    <property type="protein sequence ID" value="HJB41484.1"/>
    <property type="molecule type" value="Genomic_DNA"/>
</dbReference>
<protein>
    <submittedName>
        <fullName evidence="2">Uncharacterized protein</fullName>
    </submittedName>
</protein>
<feature type="transmembrane region" description="Helical" evidence="1">
    <location>
        <begin position="168"/>
        <end position="192"/>
    </location>
</feature>
<reference evidence="2" key="1">
    <citation type="journal article" date="2021" name="PeerJ">
        <title>Extensive microbial diversity within the chicken gut microbiome revealed by metagenomics and culture.</title>
        <authorList>
            <person name="Gilroy R."/>
            <person name="Ravi A."/>
            <person name="Getino M."/>
            <person name="Pursley I."/>
            <person name="Horton D.L."/>
            <person name="Alikhan N.F."/>
            <person name="Baker D."/>
            <person name="Gharbi K."/>
            <person name="Hall N."/>
            <person name="Watson M."/>
            <person name="Adriaenssens E.M."/>
            <person name="Foster-Nyarko E."/>
            <person name="Jarju S."/>
            <person name="Secka A."/>
            <person name="Antonio M."/>
            <person name="Oren A."/>
            <person name="Chaudhuri R.R."/>
            <person name="La Ragione R."/>
            <person name="Hildebrand F."/>
            <person name="Pallen M.J."/>
        </authorList>
    </citation>
    <scope>NUCLEOTIDE SEQUENCE</scope>
    <source>
        <strain evidence="2">ChiBcec8-13705</strain>
    </source>
</reference>
<feature type="transmembrane region" description="Helical" evidence="1">
    <location>
        <begin position="204"/>
        <end position="228"/>
    </location>
</feature>
<keyword evidence="1" id="KW-0472">Membrane</keyword>